<dbReference type="CDD" id="cd02440">
    <property type="entry name" value="AdoMet_MTases"/>
    <property type="match status" value="1"/>
</dbReference>
<dbReference type="SUPFAM" id="SSF53335">
    <property type="entry name" value="S-adenosyl-L-methionine-dependent methyltransferases"/>
    <property type="match status" value="1"/>
</dbReference>
<dbReference type="EMBL" id="CP048788">
    <property type="protein sequence ID" value="QJF51277.1"/>
    <property type="molecule type" value="Genomic_DNA"/>
</dbReference>
<protein>
    <submittedName>
        <fullName evidence="2">Class I SAM-dependent methyltransferase</fullName>
    </submittedName>
</protein>
<evidence type="ECO:0000259" key="1">
    <source>
        <dbReference type="Pfam" id="PF13649"/>
    </source>
</evidence>
<dbReference type="InterPro" id="IPR041698">
    <property type="entry name" value="Methyltransf_25"/>
</dbReference>
<keyword evidence="2" id="KW-0489">Methyltransferase</keyword>
<dbReference type="GO" id="GO:0008168">
    <property type="term" value="F:methyltransferase activity"/>
    <property type="evidence" value="ECO:0007669"/>
    <property type="project" value="UniProtKB-KW"/>
</dbReference>
<dbReference type="PANTHER" id="PTHR43591:SF24">
    <property type="entry name" value="2-METHOXY-6-POLYPRENYL-1,4-BENZOQUINOL METHYLASE, MITOCHONDRIAL"/>
    <property type="match status" value="1"/>
</dbReference>
<keyword evidence="3" id="KW-1185">Reference proteome</keyword>
<dbReference type="GO" id="GO:0032259">
    <property type="term" value="P:methylation"/>
    <property type="evidence" value="ECO:0007669"/>
    <property type="project" value="UniProtKB-KW"/>
</dbReference>
<evidence type="ECO:0000313" key="2">
    <source>
        <dbReference type="EMBL" id="QJF51277.1"/>
    </source>
</evidence>
<dbReference type="PANTHER" id="PTHR43591">
    <property type="entry name" value="METHYLTRANSFERASE"/>
    <property type="match status" value="1"/>
</dbReference>
<dbReference type="Proteomes" id="UP000503308">
    <property type="component" value="Chromosome"/>
</dbReference>
<dbReference type="Gene3D" id="3.40.50.150">
    <property type="entry name" value="Vaccinia Virus protein VP39"/>
    <property type="match status" value="1"/>
</dbReference>
<dbReference type="KEGG" id="rpon:G3256_08935"/>
<proteinExistence type="predicted"/>
<reference evidence="2 3" key="1">
    <citation type="submission" date="2020-02" db="EMBL/GenBank/DDBJ databases">
        <title>Genome sequence of Roseobacter ponti.</title>
        <authorList>
            <person name="Hollensteiner J."/>
            <person name="Schneider D."/>
            <person name="Poehlein A."/>
            <person name="Daniel R."/>
        </authorList>
    </citation>
    <scope>NUCLEOTIDE SEQUENCE [LARGE SCALE GENOMIC DNA]</scope>
    <source>
        <strain evidence="2 3">DSM 106830</strain>
    </source>
</reference>
<gene>
    <name evidence="2" type="ORF">G3256_08935</name>
</gene>
<accession>A0A858STE9</accession>
<keyword evidence="2" id="KW-0808">Transferase</keyword>
<name>A0A858STE9_9RHOB</name>
<evidence type="ECO:0000313" key="3">
    <source>
        <dbReference type="Proteomes" id="UP000503308"/>
    </source>
</evidence>
<sequence length="282" mass="30034">MAEENADQKAFWENWADHWVNSQADLDGLMAPVLDRVFSRADLRPGQRVLDIGCGAGTSTQLAAEAVAPGGHVTGADISAPMLAQARKSTAGLTGLAFIAADVADHDFGPPGFDRVISRFGVMFFADPQAAFCNIARAMKPGARLSMACWSGLERNPWFRVPMIAAKERLGAPPPLHADAPGPLAFRDINRVTSILHSAGFSDIEGQADALMLTPPGDLIHLAGHAARIGPASRTLEYFEADQADVNAIVQQVAGAFEEYMTPDGARVPAEINFFTATAPQR</sequence>
<feature type="domain" description="Methyltransferase" evidence="1">
    <location>
        <begin position="49"/>
        <end position="142"/>
    </location>
</feature>
<organism evidence="2 3">
    <name type="scientific">Roseobacter ponti</name>
    <dbReference type="NCBI Taxonomy" id="1891787"/>
    <lineage>
        <taxon>Bacteria</taxon>
        <taxon>Pseudomonadati</taxon>
        <taxon>Pseudomonadota</taxon>
        <taxon>Alphaproteobacteria</taxon>
        <taxon>Rhodobacterales</taxon>
        <taxon>Roseobacteraceae</taxon>
        <taxon>Roseobacter</taxon>
    </lineage>
</organism>
<dbReference type="RefSeq" id="WP_169640492.1">
    <property type="nucleotide sequence ID" value="NZ_CP048788.1"/>
</dbReference>
<dbReference type="AlphaFoldDB" id="A0A858STE9"/>
<dbReference type="InterPro" id="IPR029063">
    <property type="entry name" value="SAM-dependent_MTases_sf"/>
</dbReference>
<dbReference type="Pfam" id="PF13649">
    <property type="entry name" value="Methyltransf_25"/>
    <property type="match status" value="1"/>
</dbReference>